<dbReference type="GO" id="GO:0031956">
    <property type="term" value="F:medium-chain fatty acid-CoA ligase activity"/>
    <property type="evidence" value="ECO:0007669"/>
    <property type="project" value="TreeGrafter"/>
</dbReference>
<dbReference type="Gene3D" id="3.40.50.12780">
    <property type="entry name" value="N-terminal domain of ligase-like"/>
    <property type="match status" value="1"/>
</dbReference>
<evidence type="ECO:0000313" key="7">
    <source>
        <dbReference type="Proteomes" id="UP000076959"/>
    </source>
</evidence>
<dbReference type="InterPro" id="IPR042099">
    <property type="entry name" value="ANL_N_sf"/>
</dbReference>
<dbReference type="AlphaFoldDB" id="A0A176YUR3"/>
<organism evidence="6 7">
    <name type="scientific">Bradyrhizobium centrolobii</name>
    <dbReference type="NCBI Taxonomy" id="1505087"/>
    <lineage>
        <taxon>Bacteria</taxon>
        <taxon>Pseudomonadati</taxon>
        <taxon>Pseudomonadota</taxon>
        <taxon>Alphaproteobacteria</taxon>
        <taxon>Hyphomicrobiales</taxon>
        <taxon>Nitrobacteraceae</taxon>
        <taxon>Bradyrhizobium</taxon>
    </lineage>
</organism>
<dbReference type="SUPFAM" id="SSF56801">
    <property type="entry name" value="Acetyl-CoA synthetase-like"/>
    <property type="match status" value="1"/>
</dbReference>
<reference evidence="6 7" key="1">
    <citation type="submission" date="2016-03" db="EMBL/GenBank/DDBJ databases">
        <title>Draft Genome Sequence of the Strain BR 10245 (Bradyrhizobium sp.) isolated from nodules of Centrolobium paraense.</title>
        <authorList>
            <person name="Simoes-Araujo J.L.Sr."/>
            <person name="Barauna A.C."/>
            <person name="Silva K."/>
            <person name="Zilli J.E."/>
        </authorList>
    </citation>
    <scope>NUCLEOTIDE SEQUENCE [LARGE SCALE GENOMIC DNA]</scope>
    <source>
        <strain evidence="6 7">BR 10245</strain>
    </source>
</reference>
<sequence>MTRAPIEIMMHQAQARPGDVAFVFGEQPWTYERVAIEADRAARGMAASGVRSGDRVALHMMNRPEYIVAYFACFRIGAIAVPLRTAFKFAELAPLLQRLRPALYIGEPDLYENVAPLDTSVLPEERRFIVGAEGDVGPTWEELCEAGSDIELLAFADAERPAVLITTSGTTGEPKLVVHTPTSLACSMHLMSSNWEWFQEDVMTLPLPLAHMSGLAVFLTLYHLGATFVLLESFDANVVLDAIERHRCTVNLGFPAHYAAMLASQRVRPRDLRSLRACYTGGDVCPTDLQIQIGASFGASLHNVWAATEVCGTLASSRRPGPVVRIVDDTQILLIADEGHEAAEGETGELLVRGRNLFAGYWENPEATAQSLEGGWYHTGDLMRRRGDELEFVGRKKDIIIRGGTNISPVEVEEAIAAAHPMVEEAAVAGIPDPVLGQRVVGFVKLADGADASVVAEIRRNLEARLAVYKIPEHIAVLDALPRTALGKVDRTALQKMVSNADIARGPEKSGEPPQYPAKRLRRASTS</sequence>
<feature type="region of interest" description="Disordered" evidence="3">
    <location>
        <begin position="501"/>
        <end position="527"/>
    </location>
</feature>
<dbReference type="PROSITE" id="PS00455">
    <property type="entry name" value="AMP_BINDING"/>
    <property type="match status" value="1"/>
</dbReference>
<dbReference type="InterPro" id="IPR020845">
    <property type="entry name" value="AMP-binding_CS"/>
</dbReference>
<dbReference type="GO" id="GO:0006631">
    <property type="term" value="P:fatty acid metabolic process"/>
    <property type="evidence" value="ECO:0007669"/>
    <property type="project" value="TreeGrafter"/>
</dbReference>
<dbReference type="EMBL" id="LUUB01000051">
    <property type="protein sequence ID" value="OAF10648.1"/>
    <property type="molecule type" value="Genomic_DNA"/>
</dbReference>
<proteinExistence type="inferred from homology"/>
<name>A0A176YUR3_9BRAD</name>
<dbReference type="Proteomes" id="UP000076959">
    <property type="component" value="Unassembled WGS sequence"/>
</dbReference>
<feature type="domain" description="AMP-dependent synthetase/ligase" evidence="4">
    <location>
        <begin position="11"/>
        <end position="362"/>
    </location>
</feature>
<dbReference type="PANTHER" id="PTHR43201:SF5">
    <property type="entry name" value="MEDIUM-CHAIN ACYL-COA LIGASE ACSF2, MITOCHONDRIAL"/>
    <property type="match status" value="1"/>
</dbReference>
<accession>A0A176YUR3</accession>
<dbReference type="InterPro" id="IPR045851">
    <property type="entry name" value="AMP-bd_C_sf"/>
</dbReference>
<keyword evidence="2" id="KW-0436">Ligase</keyword>
<gene>
    <name evidence="6" type="ORF">AYJ54_10245</name>
</gene>
<dbReference type="Gene3D" id="3.30.300.30">
    <property type="match status" value="1"/>
</dbReference>
<dbReference type="STRING" id="1505087.AYJ54_10245"/>
<keyword evidence="7" id="KW-1185">Reference proteome</keyword>
<evidence type="ECO:0000256" key="3">
    <source>
        <dbReference type="SAM" id="MobiDB-lite"/>
    </source>
</evidence>
<evidence type="ECO:0000313" key="6">
    <source>
        <dbReference type="EMBL" id="OAF10648.1"/>
    </source>
</evidence>
<feature type="domain" description="AMP-binding enzyme C-terminal" evidence="5">
    <location>
        <begin position="414"/>
        <end position="488"/>
    </location>
</feature>
<evidence type="ECO:0000256" key="1">
    <source>
        <dbReference type="ARBA" id="ARBA00006432"/>
    </source>
</evidence>
<evidence type="ECO:0000256" key="2">
    <source>
        <dbReference type="ARBA" id="ARBA00022598"/>
    </source>
</evidence>
<evidence type="ECO:0000259" key="5">
    <source>
        <dbReference type="Pfam" id="PF13193"/>
    </source>
</evidence>
<dbReference type="PANTHER" id="PTHR43201">
    <property type="entry name" value="ACYL-COA SYNTHETASE"/>
    <property type="match status" value="1"/>
</dbReference>
<evidence type="ECO:0008006" key="8">
    <source>
        <dbReference type="Google" id="ProtNLM"/>
    </source>
</evidence>
<evidence type="ECO:0000259" key="4">
    <source>
        <dbReference type="Pfam" id="PF00501"/>
    </source>
</evidence>
<dbReference type="InterPro" id="IPR000873">
    <property type="entry name" value="AMP-dep_synth/lig_dom"/>
</dbReference>
<comment type="caution">
    <text evidence="6">The sequence shown here is derived from an EMBL/GenBank/DDBJ whole genome shotgun (WGS) entry which is preliminary data.</text>
</comment>
<dbReference type="InterPro" id="IPR025110">
    <property type="entry name" value="AMP-bd_C"/>
</dbReference>
<dbReference type="Pfam" id="PF13193">
    <property type="entry name" value="AMP-binding_C"/>
    <property type="match status" value="1"/>
</dbReference>
<dbReference type="Pfam" id="PF00501">
    <property type="entry name" value="AMP-binding"/>
    <property type="match status" value="1"/>
</dbReference>
<protein>
    <recommendedName>
        <fullName evidence="8">O-succinylbenzoate--CoA ligase</fullName>
    </recommendedName>
</protein>
<comment type="similarity">
    <text evidence="1">Belongs to the ATP-dependent AMP-binding enzyme family.</text>
</comment>